<evidence type="ECO:0000313" key="2">
    <source>
        <dbReference type="Proteomes" id="UP000256964"/>
    </source>
</evidence>
<dbReference type="SUPFAM" id="SSF52047">
    <property type="entry name" value="RNI-like"/>
    <property type="match status" value="1"/>
</dbReference>
<protein>
    <submittedName>
        <fullName evidence="1">Uncharacterized protein</fullName>
    </submittedName>
</protein>
<dbReference type="OrthoDB" id="3365698at2759"/>
<accession>A0A371CXP1</accession>
<dbReference type="AlphaFoldDB" id="A0A371CXP1"/>
<dbReference type="Proteomes" id="UP000256964">
    <property type="component" value="Unassembled WGS sequence"/>
</dbReference>
<reference evidence="1 2" key="1">
    <citation type="journal article" date="2018" name="Biotechnol. Biofuels">
        <title>Integrative visual omics of the white-rot fungus Polyporus brumalis exposes the biotechnological potential of its oxidative enzymes for delignifying raw plant biomass.</title>
        <authorList>
            <person name="Miyauchi S."/>
            <person name="Rancon A."/>
            <person name="Drula E."/>
            <person name="Hage H."/>
            <person name="Chaduli D."/>
            <person name="Favel A."/>
            <person name="Grisel S."/>
            <person name="Henrissat B."/>
            <person name="Herpoel-Gimbert I."/>
            <person name="Ruiz-Duenas F.J."/>
            <person name="Chevret D."/>
            <person name="Hainaut M."/>
            <person name="Lin J."/>
            <person name="Wang M."/>
            <person name="Pangilinan J."/>
            <person name="Lipzen A."/>
            <person name="Lesage-Meessen L."/>
            <person name="Navarro D."/>
            <person name="Riley R."/>
            <person name="Grigoriev I.V."/>
            <person name="Zhou S."/>
            <person name="Raouche S."/>
            <person name="Rosso M.N."/>
        </authorList>
    </citation>
    <scope>NUCLEOTIDE SEQUENCE [LARGE SCALE GENOMIC DNA]</scope>
    <source>
        <strain evidence="1 2">BRFM 1820</strain>
    </source>
</reference>
<dbReference type="SUPFAM" id="SSF81383">
    <property type="entry name" value="F-box domain"/>
    <property type="match status" value="1"/>
</dbReference>
<dbReference type="EMBL" id="KZ857442">
    <property type="protein sequence ID" value="RDX45029.1"/>
    <property type="molecule type" value="Genomic_DNA"/>
</dbReference>
<evidence type="ECO:0000313" key="1">
    <source>
        <dbReference type="EMBL" id="RDX45029.1"/>
    </source>
</evidence>
<keyword evidence="2" id="KW-1185">Reference proteome</keyword>
<dbReference type="Gene3D" id="1.20.1280.50">
    <property type="match status" value="1"/>
</dbReference>
<proteinExistence type="predicted"/>
<dbReference type="InterPro" id="IPR036047">
    <property type="entry name" value="F-box-like_dom_sf"/>
</dbReference>
<gene>
    <name evidence="1" type="ORF">OH76DRAFT_1025475</name>
</gene>
<name>A0A371CXP1_9APHY</name>
<sequence>MSQDDIAMEDEVRRCEELASQLTIFISRMSSNNLRSAESIALRVLLNARARINAVTHIGSLPVELLVVIFTYVAIEDDRVQVYPSELEETKFPSFDPRYPLALTHVCRGWRNLALALPSLWAQIDSRWKASYEVYISRAETTGITLRQHGSSPHEPYRQMREICRQLRRLDVAGFSLQTLRALEHLDMPQLECFTAFSMSLTLIVQTWQLRNLALFRGAALRALALGGVGGGWLPMNVHFVQLTHLYLSPSLRFAASYLREMLANTPALQHLHFDNHIHRLFGLAPESNDSNGPVTPVILPSLRGVVLAALSLSDSLTLLRHLHVPRSSLTQDVDSSESSVPIPSFEPLTSRTIIALQLCTSNVLHIVALTSNRTEGLGFWLSLDKRAAFQMYTLLPLCGLEYLSIATRYHTLLPALLPHLPCLVDLRVAISLPPERGVNDEQEYPKMSQAVCTALGQSRGSDIRVCGRLRTLALRSFWDASPAAFSPPTLIDMASMRDGLGCRLRQIIIQHPCYYPNEQDERDAPAARQLFRDTFVPALSNNVDEVTVLEDEEPGSLDSGEVRPAWATPDAERYWLLPQAWKANNYV</sequence>
<organism evidence="1 2">
    <name type="scientific">Lentinus brumalis</name>
    <dbReference type="NCBI Taxonomy" id="2498619"/>
    <lineage>
        <taxon>Eukaryota</taxon>
        <taxon>Fungi</taxon>
        <taxon>Dikarya</taxon>
        <taxon>Basidiomycota</taxon>
        <taxon>Agaricomycotina</taxon>
        <taxon>Agaricomycetes</taxon>
        <taxon>Polyporales</taxon>
        <taxon>Polyporaceae</taxon>
        <taxon>Lentinus</taxon>
    </lineage>
</organism>